<feature type="region of interest" description="Disordered" evidence="6">
    <location>
        <begin position="395"/>
        <end position="421"/>
    </location>
</feature>
<dbReference type="Proteomes" id="UP000053825">
    <property type="component" value="Unassembled WGS sequence"/>
</dbReference>
<dbReference type="GO" id="GO:0005576">
    <property type="term" value="C:extracellular region"/>
    <property type="evidence" value="ECO:0007669"/>
    <property type="project" value="TreeGrafter"/>
</dbReference>
<dbReference type="FunFam" id="3.20.20.80:FF:000097">
    <property type="entry name" value="Probable chitinase 2"/>
    <property type="match status" value="1"/>
</dbReference>
<evidence type="ECO:0000256" key="6">
    <source>
        <dbReference type="SAM" id="MobiDB-lite"/>
    </source>
</evidence>
<dbReference type="OrthoDB" id="73875at2759"/>
<dbReference type="Gene3D" id="3.20.20.80">
    <property type="entry name" value="Glycosidases"/>
    <property type="match status" value="1"/>
</dbReference>
<evidence type="ECO:0000256" key="2">
    <source>
        <dbReference type="ARBA" id="ARBA00023157"/>
    </source>
</evidence>
<dbReference type="InterPro" id="IPR050314">
    <property type="entry name" value="Glycosyl_Hydrlase_18"/>
</dbReference>
<dbReference type="SUPFAM" id="SSF54556">
    <property type="entry name" value="Chitinase insertion domain"/>
    <property type="match status" value="1"/>
</dbReference>
<evidence type="ECO:0000259" key="7">
    <source>
        <dbReference type="PROSITE" id="PS51910"/>
    </source>
</evidence>
<dbReference type="InterPro" id="IPR011583">
    <property type="entry name" value="Chitinase_II/V-like_cat"/>
</dbReference>
<feature type="domain" description="GH18" evidence="7">
    <location>
        <begin position="20"/>
        <end position="396"/>
    </location>
</feature>
<dbReference type="GO" id="GO:0006032">
    <property type="term" value="P:chitin catabolic process"/>
    <property type="evidence" value="ECO:0007669"/>
    <property type="project" value="TreeGrafter"/>
</dbReference>
<dbReference type="AlphaFoldDB" id="A0A0L7RCY0"/>
<evidence type="ECO:0000313" key="8">
    <source>
        <dbReference type="EMBL" id="KOC68669.1"/>
    </source>
</evidence>
<dbReference type="FunFam" id="3.10.50.10:FF:000001">
    <property type="entry name" value="Chitinase 3-like 1"/>
    <property type="match status" value="1"/>
</dbReference>
<dbReference type="Gene3D" id="3.10.50.10">
    <property type="match status" value="1"/>
</dbReference>
<dbReference type="GO" id="GO:0004568">
    <property type="term" value="F:chitinase activity"/>
    <property type="evidence" value="ECO:0007669"/>
    <property type="project" value="TreeGrafter"/>
</dbReference>
<keyword evidence="3 4" id="KW-0326">Glycosidase</keyword>
<evidence type="ECO:0000256" key="4">
    <source>
        <dbReference type="RuleBase" id="RU000489"/>
    </source>
</evidence>
<dbReference type="PANTHER" id="PTHR11177">
    <property type="entry name" value="CHITINASE"/>
    <property type="match status" value="1"/>
</dbReference>
<dbReference type="InterPro" id="IPR029070">
    <property type="entry name" value="Chitinase_insertion_sf"/>
</dbReference>
<dbReference type="InterPro" id="IPR017853">
    <property type="entry name" value="GH"/>
</dbReference>
<dbReference type="PROSITE" id="PS01095">
    <property type="entry name" value="GH18_1"/>
    <property type="match status" value="1"/>
</dbReference>
<proteinExistence type="inferred from homology"/>
<dbReference type="PANTHER" id="PTHR11177:SF403">
    <property type="entry name" value="CHITINASE 2-RELATED"/>
    <property type="match status" value="1"/>
</dbReference>
<reference evidence="8 9" key="1">
    <citation type="submission" date="2015-07" db="EMBL/GenBank/DDBJ databases">
        <title>The genome of Habropoda laboriosa.</title>
        <authorList>
            <person name="Pan H."/>
            <person name="Kapheim K."/>
        </authorList>
    </citation>
    <scope>NUCLEOTIDE SEQUENCE [LARGE SCALE GENOMIC DNA]</scope>
    <source>
        <strain evidence="8">0110345459</strain>
    </source>
</reference>
<accession>A0A0L7RCY0</accession>
<evidence type="ECO:0000256" key="3">
    <source>
        <dbReference type="ARBA" id="ARBA00023295"/>
    </source>
</evidence>
<dbReference type="CDD" id="cd02872">
    <property type="entry name" value="GH18_chitolectin_chitotriosidase"/>
    <property type="match status" value="1"/>
</dbReference>
<sequence length="442" mass="49861">IKMIFSFFLFKALLRSKHNKIVTCYVASWAVYRPNNGKFGIDNIRPELCTHLIYTFAGLNDTTWTIRSLDPDLDIRNNIGNYRRMTQLRQKYPELKVLLAIGGWNEGSKNYSILASSLERRTTFVNSVVDFLGTYNFNGLDLDWEYPGSRGGVPADKENFVSLVKELKEAFRPSKYLLTAAISANKDAIDVAYDIPELSKYLDHIHVMAYDYHGTWDQKVLPNAPLRSQDGHSVEESLNYLLRKGAPPSKLVLGLPMYGRTFVLKNKLNSSEESPINQATLTDGFKGPYTGQNGFMGYNEICEELVDHPENWKIGWDDNSQTPYVINGDRAIVFDNPKSLKAKVEYAMKLNLSGVMGWSIDTDDFNGKCASLTNSLDVKDNTFPLMKSINVVLTSSSSTDDNDDNNNNDNNNNNNNNNNNSSAEKYSYSFALITLALFAHYV</sequence>
<dbReference type="PROSITE" id="PS51910">
    <property type="entry name" value="GH18_2"/>
    <property type="match status" value="1"/>
</dbReference>
<gene>
    <name evidence="8" type="ORF">WH47_06461</name>
</gene>
<dbReference type="SUPFAM" id="SSF51445">
    <property type="entry name" value="(Trans)glycosidases"/>
    <property type="match status" value="1"/>
</dbReference>
<name>A0A0L7RCY0_9HYME</name>
<dbReference type="InterPro" id="IPR001579">
    <property type="entry name" value="Glyco_hydro_18_chit_AS"/>
</dbReference>
<dbReference type="GO" id="GO:0008061">
    <property type="term" value="F:chitin binding"/>
    <property type="evidence" value="ECO:0007669"/>
    <property type="project" value="InterPro"/>
</dbReference>
<evidence type="ECO:0000256" key="5">
    <source>
        <dbReference type="RuleBase" id="RU004453"/>
    </source>
</evidence>
<dbReference type="GO" id="GO:0005975">
    <property type="term" value="P:carbohydrate metabolic process"/>
    <property type="evidence" value="ECO:0007669"/>
    <property type="project" value="InterPro"/>
</dbReference>
<keyword evidence="9" id="KW-1185">Reference proteome</keyword>
<keyword evidence="2" id="KW-1015">Disulfide bond</keyword>
<evidence type="ECO:0000256" key="1">
    <source>
        <dbReference type="ARBA" id="ARBA00022801"/>
    </source>
</evidence>
<feature type="compositionally biased region" description="Low complexity" evidence="6">
    <location>
        <begin position="407"/>
        <end position="420"/>
    </location>
</feature>
<keyword evidence="1 4" id="KW-0378">Hydrolase</keyword>
<dbReference type="Pfam" id="PF00704">
    <property type="entry name" value="Glyco_hydro_18"/>
    <property type="match status" value="1"/>
</dbReference>
<protein>
    <submittedName>
        <fullName evidence="8">Putative chitinase 2</fullName>
    </submittedName>
</protein>
<evidence type="ECO:0000313" key="9">
    <source>
        <dbReference type="Proteomes" id="UP000053825"/>
    </source>
</evidence>
<dbReference type="SMART" id="SM00636">
    <property type="entry name" value="Glyco_18"/>
    <property type="match status" value="1"/>
</dbReference>
<feature type="non-terminal residue" evidence="8">
    <location>
        <position position="1"/>
    </location>
</feature>
<organism evidence="8 9">
    <name type="scientific">Habropoda laboriosa</name>
    <dbReference type="NCBI Taxonomy" id="597456"/>
    <lineage>
        <taxon>Eukaryota</taxon>
        <taxon>Metazoa</taxon>
        <taxon>Ecdysozoa</taxon>
        <taxon>Arthropoda</taxon>
        <taxon>Hexapoda</taxon>
        <taxon>Insecta</taxon>
        <taxon>Pterygota</taxon>
        <taxon>Neoptera</taxon>
        <taxon>Endopterygota</taxon>
        <taxon>Hymenoptera</taxon>
        <taxon>Apocrita</taxon>
        <taxon>Aculeata</taxon>
        <taxon>Apoidea</taxon>
        <taxon>Anthophila</taxon>
        <taxon>Apidae</taxon>
        <taxon>Habropoda</taxon>
    </lineage>
</organism>
<dbReference type="InterPro" id="IPR001223">
    <property type="entry name" value="Glyco_hydro18_cat"/>
</dbReference>
<dbReference type="STRING" id="597456.A0A0L7RCY0"/>
<dbReference type="EMBL" id="KQ414615">
    <property type="protein sequence ID" value="KOC68669.1"/>
    <property type="molecule type" value="Genomic_DNA"/>
</dbReference>
<comment type="similarity">
    <text evidence="5">Belongs to the glycosyl hydrolase 18 family.</text>
</comment>